<dbReference type="PANTHER" id="PTHR30570:SF1">
    <property type="entry name" value="PHOSPHATE-BINDING PROTEIN PSTS"/>
    <property type="match status" value="1"/>
</dbReference>
<keyword evidence="10" id="KW-0472">Membrane</keyword>
<evidence type="ECO:0000256" key="6">
    <source>
        <dbReference type="ARBA" id="ARBA00022592"/>
    </source>
</evidence>
<dbReference type="InterPro" id="IPR011862">
    <property type="entry name" value="Phos-bd"/>
</dbReference>
<feature type="domain" description="PBP" evidence="11">
    <location>
        <begin position="130"/>
        <end position="369"/>
    </location>
</feature>
<accession>A0ABY7BQ03</accession>
<dbReference type="Gene3D" id="3.40.190.10">
    <property type="entry name" value="Periplasmic binding protein-like II"/>
    <property type="match status" value="2"/>
</dbReference>
<evidence type="ECO:0000256" key="4">
    <source>
        <dbReference type="ARBA" id="ARBA00011529"/>
    </source>
</evidence>
<proteinExistence type="inferred from homology"/>
<comment type="function">
    <text evidence="1">Part of the ABC transporter complex PstSACB involved in phosphate import.</text>
</comment>
<evidence type="ECO:0000256" key="1">
    <source>
        <dbReference type="ARBA" id="ARBA00002841"/>
    </source>
</evidence>
<keyword evidence="7" id="KW-0732">Signal</keyword>
<evidence type="ECO:0000259" key="12">
    <source>
        <dbReference type="Pfam" id="PF13205"/>
    </source>
</evidence>
<keyword evidence="9 10" id="KW-0449">Lipoprotein</keyword>
<reference evidence="13" key="1">
    <citation type="submission" date="2022-12" db="EMBL/GenBank/DDBJ databases">
        <authorList>
            <person name="Bing R.G."/>
            <person name="Willard D.J."/>
            <person name="Manesh M.J.H."/>
            <person name="Laemthong T."/>
            <person name="Crosby J.R."/>
            <person name="Kelly R.M."/>
        </authorList>
    </citation>
    <scope>NUCLEOTIDE SEQUENCE</scope>
    <source>
        <strain evidence="13">DSM 8990</strain>
    </source>
</reference>
<protein>
    <recommendedName>
        <fullName evidence="10">Phosphate-binding protein</fullName>
    </recommendedName>
</protein>
<evidence type="ECO:0000256" key="7">
    <source>
        <dbReference type="ARBA" id="ARBA00022729"/>
    </source>
</evidence>
<dbReference type="PANTHER" id="PTHR30570">
    <property type="entry name" value="PERIPLASMIC PHOSPHATE BINDING COMPONENT OF PHOSPHATE ABC TRANSPORTER"/>
    <property type="match status" value="1"/>
</dbReference>
<keyword evidence="6 10" id="KW-0592">Phosphate transport</keyword>
<dbReference type="SUPFAM" id="SSF53850">
    <property type="entry name" value="Periplasmic binding protein-like II"/>
    <property type="match status" value="1"/>
</dbReference>
<evidence type="ECO:0000256" key="5">
    <source>
        <dbReference type="ARBA" id="ARBA00022448"/>
    </source>
</evidence>
<evidence type="ECO:0000256" key="9">
    <source>
        <dbReference type="ARBA" id="ARBA00023288"/>
    </source>
</evidence>
<keyword evidence="14" id="KW-1185">Reference proteome</keyword>
<evidence type="ECO:0000259" key="11">
    <source>
        <dbReference type="Pfam" id="PF12849"/>
    </source>
</evidence>
<dbReference type="Pfam" id="PF13205">
    <property type="entry name" value="Big_5"/>
    <property type="match status" value="1"/>
</dbReference>
<dbReference type="RefSeq" id="WP_052670789.1">
    <property type="nucleotide sequence ID" value="NZ_CP113865.1"/>
</dbReference>
<keyword evidence="8 10" id="KW-0564">Palmitate</keyword>
<dbReference type="Pfam" id="PF12849">
    <property type="entry name" value="PBP_like_2"/>
    <property type="match status" value="1"/>
</dbReference>
<evidence type="ECO:0000313" key="14">
    <source>
        <dbReference type="Proteomes" id="UP001164909"/>
    </source>
</evidence>
<comment type="similarity">
    <text evidence="3 10">Belongs to the PstS family.</text>
</comment>
<sequence>MKSFKVSNKLLLAVVLTCFAMSILLTGIFAFGQSLVVKSKSLPATVLQKQIVITFSEEISKGPNFKKIALLKNKKTKVPISASISANKLVVAIKQSLVAKAQYQLTIPANAVKGSKGGSNSELKFSFIPQSTSANLSGRILIAGSTSVQPIADELARYFMQQNPKVSIEVQGGGSSVGIKSAIQGIVDIGTSSRELTEDESKQLSSKGWQEIKIAADGIAVIVHRTNPVPNLTIDQIRDIFSGKIKNWKDVGGKNSPIVVVTREEGSGTRGAFEEIVMGKNARITDSAIVQPSTGAVKTTVSQDENAIGFISIGAMDSTVKGIKVDGVEPTEKNVKLGKYKIKRPFLFLVSKSPSKVTKAFVDFVLSDEGQAIVAKNYISVK</sequence>
<name>A0ABY7BQ03_9FIRM</name>
<keyword evidence="10" id="KW-1003">Cell membrane</keyword>
<dbReference type="EMBL" id="CP113865">
    <property type="protein sequence ID" value="WAM33855.1"/>
    <property type="molecule type" value="Genomic_DNA"/>
</dbReference>
<comment type="function">
    <text evidence="10">Involved in the system for phosphate transport across the cytoplasmic membrane.</text>
</comment>
<evidence type="ECO:0000256" key="8">
    <source>
        <dbReference type="ARBA" id="ARBA00023139"/>
    </source>
</evidence>
<feature type="domain" description="SbsA Ig-like" evidence="12">
    <location>
        <begin position="47"/>
        <end position="127"/>
    </location>
</feature>
<gene>
    <name evidence="13" type="ORF">OTK00_002404</name>
</gene>
<dbReference type="NCBIfam" id="TIGR02136">
    <property type="entry name" value="ptsS_2"/>
    <property type="match status" value="1"/>
</dbReference>
<keyword evidence="5 10" id="KW-0813">Transport</keyword>
<comment type="subcellular location">
    <subcellularLocation>
        <location evidence="2 10">Cell membrane</location>
        <topology evidence="2 10">Lipid-anchor</topology>
    </subcellularLocation>
</comment>
<organism evidence="13 14">
    <name type="scientific">Caldicellulosiruptor morganii</name>
    <dbReference type="NCBI Taxonomy" id="1387555"/>
    <lineage>
        <taxon>Bacteria</taxon>
        <taxon>Bacillati</taxon>
        <taxon>Bacillota</taxon>
        <taxon>Bacillota incertae sedis</taxon>
        <taxon>Caldicellulosiruptorales</taxon>
        <taxon>Caldicellulosiruptoraceae</taxon>
        <taxon>Caldicellulosiruptor</taxon>
    </lineage>
</organism>
<evidence type="ECO:0000256" key="10">
    <source>
        <dbReference type="RuleBase" id="RU367119"/>
    </source>
</evidence>
<evidence type="ECO:0000313" key="13">
    <source>
        <dbReference type="EMBL" id="WAM33855.1"/>
    </source>
</evidence>
<dbReference type="Proteomes" id="UP001164909">
    <property type="component" value="Chromosome"/>
</dbReference>
<dbReference type="InterPro" id="IPR032812">
    <property type="entry name" value="SbsA_Ig"/>
</dbReference>
<evidence type="ECO:0000256" key="2">
    <source>
        <dbReference type="ARBA" id="ARBA00004193"/>
    </source>
</evidence>
<evidence type="ECO:0000256" key="3">
    <source>
        <dbReference type="ARBA" id="ARBA00008725"/>
    </source>
</evidence>
<dbReference type="InterPro" id="IPR024370">
    <property type="entry name" value="PBP_domain"/>
</dbReference>
<dbReference type="InterPro" id="IPR050811">
    <property type="entry name" value="Phosphate_ABC_transporter"/>
</dbReference>
<dbReference type="CDD" id="cd13653">
    <property type="entry name" value="PBP2_phosphate_like_1"/>
    <property type="match status" value="1"/>
</dbReference>
<comment type="subunit">
    <text evidence="4 10">The complex is composed of two ATP-binding proteins (PstB), two transmembrane proteins (PstC and PstA) and a solute-binding protein (PstS).</text>
</comment>